<dbReference type="AlphaFoldDB" id="A0A2G9ZET8"/>
<reference evidence="3 4" key="1">
    <citation type="submission" date="2017-09" db="EMBL/GenBank/DDBJ databases">
        <title>Depth-based differentiation of microbial function through sediment-hosted aquifers and enrichment of novel symbionts in the deep terrestrial subsurface.</title>
        <authorList>
            <person name="Probst A.J."/>
            <person name="Ladd B."/>
            <person name="Jarett J.K."/>
            <person name="Geller-Mcgrath D.E."/>
            <person name="Sieber C.M."/>
            <person name="Emerson J.B."/>
            <person name="Anantharaman K."/>
            <person name="Thomas B.C."/>
            <person name="Malmstrom R."/>
            <person name="Stieglmeier M."/>
            <person name="Klingl A."/>
            <person name="Woyke T."/>
            <person name="Ryan C.M."/>
            <person name="Banfield J.F."/>
        </authorList>
    </citation>
    <scope>NUCLEOTIDE SEQUENCE [LARGE SCALE GENOMIC DNA]</scope>
    <source>
        <strain evidence="3">CG23_combo_of_CG06-09_8_20_14_all_37_87_8</strain>
    </source>
</reference>
<feature type="domain" description="AAA" evidence="1">
    <location>
        <begin position="19"/>
        <end position="141"/>
    </location>
</feature>
<comment type="caution">
    <text evidence="3">The sequence shown here is derived from an EMBL/GenBank/DDBJ whole genome shotgun (WGS) entry which is preliminary data.</text>
</comment>
<dbReference type="Gene3D" id="3.40.50.300">
    <property type="entry name" value="P-loop containing nucleotide triphosphate hydrolases"/>
    <property type="match status" value="1"/>
</dbReference>
<evidence type="ECO:0000259" key="1">
    <source>
        <dbReference type="Pfam" id="PF13173"/>
    </source>
</evidence>
<protein>
    <submittedName>
        <fullName evidence="3">AAA family ATPase</fullName>
    </submittedName>
</protein>
<evidence type="ECO:0000259" key="2">
    <source>
        <dbReference type="Pfam" id="PF13635"/>
    </source>
</evidence>
<feature type="domain" description="DUF4143" evidence="2">
    <location>
        <begin position="189"/>
        <end position="344"/>
    </location>
</feature>
<proteinExistence type="predicted"/>
<dbReference type="InterPro" id="IPR025420">
    <property type="entry name" value="DUF4143"/>
</dbReference>
<dbReference type="InterPro" id="IPR027417">
    <property type="entry name" value="P-loop_NTPase"/>
</dbReference>
<dbReference type="PANTHER" id="PTHR43566:SF1">
    <property type="entry name" value="AAA+ ATPASE DOMAIN-CONTAINING PROTEIN"/>
    <property type="match status" value="1"/>
</dbReference>
<evidence type="ECO:0000313" key="3">
    <source>
        <dbReference type="EMBL" id="PIP31682.1"/>
    </source>
</evidence>
<dbReference type="Proteomes" id="UP000230447">
    <property type="component" value="Unassembled WGS sequence"/>
</dbReference>
<accession>A0A2G9ZET8</accession>
<dbReference type="EMBL" id="PCSB01000047">
    <property type="protein sequence ID" value="PIP31682.1"/>
    <property type="molecule type" value="Genomic_DNA"/>
</dbReference>
<gene>
    <name evidence="3" type="ORF">COX24_02240</name>
</gene>
<organism evidence="3 4">
    <name type="scientific">bacterium (Candidatus Gribaldobacteria) CG23_combo_of_CG06-09_8_20_14_all_37_87_8</name>
    <dbReference type="NCBI Taxonomy" id="2014278"/>
    <lineage>
        <taxon>Bacteria</taxon>
        <taxon>Candidatus Gribaldobacteria</taxon>
    </lineage>
</organism>
<name>A0A2G9ZET8_9BACT</name>
<dbReference type="Pfam" id="PF13635">
    <property type="entry name" value="DUF4143"/>
    <property type="match status" value="1"/>
</dbReference>
<sequence>MLIDRNIVSIIKKSLAKEPKIIVLYGPRQAGKTTLLDLLLPEIKQSEIAFFNGDDIRTQEIFSSSNLDTLKKAVGEKKYLIIDEAQRVANIGLNLKLLFDSLKIKIIVSGSASFELANQINEPLTGRSATFFLYPIAVGELKPQLPDLSLNQRLEEFLRFGMYPKVLTLIGEDEKEKYLYDLVNNYLYRDVLSLEKIRKPKKVVDLLSLLALQIGQEVSVAELAANLALSRQVVEKYLDLLEKMFVVVNLRGLSRNLRKEIYKTSKYYFIDLGLRNSLIRNFNPLKMRNDAGVLFENFFVIEKMKALNNSGHSANFYFWRTYDQKEIDLIVEREGRLFAYEAKWAESQLKSPKEWLDSYPNSKFSVVNSKNFLDFLSPN</sequence>
<dbReference type="SUPFAM" id="SSF52540">
    <property type="entry name" value="P-loop containing nucleoside triphosphate hydrolases"/>
    <property type="match status" value="1"/>
</dbReference>
<dbReference type="Pfam" id="PF13173">
    <property type="entry name" value="AAA_14"/>
    <property type="match status" value="1"/>
</dbReference>
<dbReference type="InterPro" id="IPR041682">
    <property type="entry name" value="AAA_14"/>
</dbReference>
<dbReference type="PANTHER" id="PTHR43566">
    <property type="entry name" value="CONSERVED PROTEIN"/>
    <property type="match status" value="1"/>
</dbReference>
<evidence type="ECO:0000313" key="4">
    <source>
        <dbReference type="Proteomes" id="UP000230447"/>
    </source>
</evidence>